<feature type="chain" id="PRO_5028454837" description="Receptor-like serine/threonine-protein kinase" evidence="22">
    <location>
        <begin position="25"/>
        <end position="814"/>
    </location>
</feature>
<dbReference type="SMART" id="SM00108">
    <property type="entry name" value="B_lectin"/>
    <property type="match status" value="1"/>
</dbReference>
<dbReference type="EC" id="2.7.11.1" evidence="19"/>
<feature type="binding site" evidence="20">
    <location>
        <position position="523"/>
    </location>
    <ligand>
        <name>ATP</name>
        <dbReference type="ChEBI" id="CHEBI:30616"/>
    </ligand>
</feature>
<evidence type="ECO:0000256" key="4">
    <source>
        <dbReference type="ARBA" id="ARBA00022553"/>
    </source>
</evidence>
<dbReference type="PANTHER" id="PTHR27002:SF1097">
    <property type="entry name" value="RECEPTOR-LIKE SERINE_THREONINE-PROTEIN KINASE"/>
    <property type="match status" value="1"/>
</dbReference>
<keyword evidence="11 19" id="KW-0067">ATP-binding</keyword>
<name>A0A6P8DEZ6_PUNGR</name>
<keyword evidence="16" id="KW-0325">Glycoprotein</keyword>
<dbReference type="Pfam" id="PF01453">
    <property type="entry name" value="B_lectin"/>
    <property type="match status" value="1"/>
</dbReference>
<keyword evidence="15" id="KW-0675">Receptor</keyword>
<keyword evidence="7 22" id="KW-0732">Signal</keyword>
<dbReference type="GO" id="GO:0005524">
    <property type="term" value="F:ATP binding"/>
    <property type="evidence" value="ECO:0007669"/>
    <property type="project" value="UniProtKB-UniRule"/>
</dbReference>
<evidence type="ECO:0000256" key="13">
    <source>
        <dbReference type="ARBA" id="ARBA00023136"/>
    </source>
</evidence>
<keyword evidence="10 19" id="KW-0418">Kinase</keyword>
<comment type="catalytic activity">
    <reaction evidence="18 19">
        <text>L-seryl-[protein] + ATP = O-phospho-L-seryl-[protein] + ADP + H(+)</text>
        <dbReference type="Rhea" id="RHEA:17989"/>
        <dbReference type="Rhea" id="RHEA-COMP:9863"/>
        <dbReference type="Rhea" id="RHEA-COMP:11604"/>
        <dbReference type="ChEBI" id="CHEBI:15378"/>
        <dbReference type="ChEBI" id="CHEBI:29999"/>
        <dbReference type="ChEBI" id="CHEBI:30616"/>
        <dbReference type="ChEBI" id="CHEBI:83421"/>
        <dbReference type="ChEBI" id="CHEBI:456216"/>
        <dbReference type="EC" id="2.7.11.1"/>
    </reaction>
</comment>
<dbReference type="RefSeq" id="XP_031395827.1">
    <property type="nucleotide sequence ID" value="XM_031539967.1"/>
</dbReference>
<sequence>MWFPFPLLLVHCSILVISFGVAESSDTLSFNQTLSDGQTLVSSGQVFELGFFSPGTSRNRYLGMWYRNLTPTYVWVANRNDPIVNSTAELALTQDGSLSLRNGSTSYWSVNTTAGASLQLLDDGNLVLKDDSGNYLWQSYDNVTDTLLPGMKLGWSLEKGLVRNMTSWASSTDPSSGQFTFSLDPPESPQLVLRKDGQKLYRWGPWNGVRFSGSNELRANPVFDPMFNSSPLEVYYSYQVVEDSVVSRFLLTWDGLIQYLSWRNSNEWTLMVTLQRDECDTYRKCGPFGSCYSGDTICKCLEGFLPTSPQNWNSVDWTDGCTRKWELDCRNGDGFVKYKDLKLPDNSRLSSNRSLSLEECEMECLNNCSCTAFTRIDIHGNGGDCVLWFEELIDMKNYPDGGDVLYIRMARAELDALADAKRKRLIRRAIGITLSVVCGLLTIGFIVWFILRKMRLKKRAAFERMLCQIPPERNEEDLELPLFDLVTINSATNEFSSENKIGQGGFGKVYKGALSSGKEIAVKRLSLDSGQGIQEFKNEVILIAKLQHRNLVKLLGCCIQGEERMLIYEFMPNKSLDHHLFDKTRSKLLSWDKRFNIIMGIARGLLYLHQDSRLRIIHRDLKPSNILLDSQMNPKISDFGIARIFQGEQTGEITKRVFGTYGYIAPEYALRGHISVKSDVFSFGVLVLEIVSGKKIMGFSQPDNDLNLLGYAWKLWNEGNPLELVDEAIGEPFPLKEVVRCIQVGLLCAQLRAEDRPMMSTVVLMLGNENFEVPQPKEPGFKNESMFIGSDSSSSANNNLHTFNEITITNLDGR</sequence>
<feature type="domain" description="Protein kinase" evidence="23">
    <location>
        <begin position="495"/>
        <end position="771"/>
    </location>
</feature>
<evidence type="ECO:0000256" key="8">
    <source>
        <dbReference type="ARBA" id="ARBA00022734"/>
    </source>
</evidence>
<keyword evidence="26" id="KW-1185">Reference proteome</keyword>
<dbReference type="InterPro" id="IPR000858">
    <property type="entry name" value="S_locus_glycoprot_dom"/>
</dbReference>
<dbReference type="PROSITE" id="PS50948">
    <property type="entry name" value="PAN"/>
    <property type="match status" value="1"/>
</dbReference>
<feature type="transmembrane region" description="Helical" evidence="21">
    <location>
        <begin position="429"/>
        <end position="451"/>
    </location>
</feature>
<dbReference type="InterPro" id="IPR017441">
    <property type="entry name" value="Protein_kinase_ATP_BS"/>
</dbReference>
<keyword evidence="5 19" id="KW-0808">Transferase</keyword>
<dbReference type="InterPro" id="IPR011009">
    <property type="entry name" value="Kinase-like_dom_sf"/>
</dbReference>
<keyword evidence="6 21" id="KW-0812">Transmembrane</keyword>
<accession>A0A6P8DEZ6</accession>
<dbReference type="PROSITE" id="PS00108">
    <property type="entry name" value="PROTEIN_KINASE_ST"/>
    <property type="match status" value="1"/>
</dbReference>
<evidence type="ECO:0000256" key="10">
    <source>
        <dbReference type="ARBA" id="ARBA00022777"/>
    </source>
</evidence>
<keyword evidence="9 19" id="KW-0547">Nucleotide-binding</keyword>
<dbReference type="GO" id="GO:0048544">
    <property type="term" value="P:recognition of pollen"/>
    <property type="evidence" value="ECO:0007669"/>
    <property type="project" value="InterPro"/>
</dbReference>
<evidence type="ECO:0000256" key="21">
    <source>
        <dbReference type="SAM" id="Phobius"/>
    </source>
</evidence>
<dbReference type="Gene3D" id="3.50.4.10">
    <property type="entry name" value="Hepatocyte Growth Factor"/>
    <property type="match status" value="1"/>
</dbReference>
<evidence type="ECO:0000259" key="24">
    <source>
        <dbReference type="PROSITE" id="PS50927"/>
    </source>
</evidence>
<keyword evidence="13 21" id="KW-0472">Membrane</keyword>
<dbReference type="SMART" id="SM00220">
    <property type="entry name" value="S_TKc"/>
    <property type="match status" value="1"/>
</dbReference>
<comment type="subcellular location">
    <subcellularLocation>
        <location evidence="1">Cell membrane</location>
        <topology evidence="1">Single-pass type I membrane protein</topology>
    </subcellularLocation>
</comment>
<gene>
    <name evidence="27" type="primary">LOC116207110</name>
</gene>
<dbReference type="Gene3D" id="3.30.200.20">
    <property type="entry name" value="Phosphorylase Kinase, domain 1"/>
    <property type="match status" value="1"/>
</dbReference>
<dbReference type="PANTHER" id="PTHR27002">
    <property type="entry name" value="RECEPTOR-LIKE SERINE/THREONINE-PROTEIN KINASE SD1-8"/>
    <property type="match status" value="1"/>
</dbReference>
<dbReference type="InterPro" id="IPR024171">
    <property type="entry name" value="SRK-like_kinase"/>
</dbReference>
<dbReference type="InterPro" id="IPR021820">
    <property type="entry name" value="S-locus_recpt_kinase_C"/>
</dbReference>
<dbReference type="CDD" id="cd14066">
    <property type="entry name" value="STKc_IRAK"/>
    <property type="match status" value="1"/>
</dbReference>
<dbReference type="PROSITE" id="PS00107">
    <property type="entry name" value="PROTEIN_KINASE_ATP"/>
    <property type="match status" value="1"/>
</dbReference>
<evidence type="ECO:0000256" key="1">
    <source>
        <dbReference type="ARBA" id="ARBA00004251"/>
    </source>
</evidence>
<keyword evidence="12 21" id="KW-1133">Transmembrane helix</keyword>
<dbReference type="FunFam" id="2.90.10.10:FF:000009">
    <property type="entry name" value="Receptor-like serine/threonine-protein kinase SD1-8"/>
    <property type="match status" value="1"/>
</dbReference>
<evidence type="ECO:0000256" key="16">
    <source>
        <dbReference type="ARBA" id="ARBA00023180"/>
    </source>
</evidence>
<dbReference type="Pfam" id="PF11883">
    <property type="entry name" value="DUF3403"/>
    <property type="match status" value="1"/>
</dbReference>
<reference evidence="27" key="2">
    <citation type="submission" date="2025-08" db="UniProtKB">
        <authorList>
            <consortium name="RefSeq"/>
        </authorList>
    </citation>
    <scope>IDENTIFICATION</scope>
    <source>
        <tissue evidence="27">Leaf</tissue>
    </source>
</reference>
<keyword evidence="8" id="KW-0430">Lectin</keyword>
<dbReference type="InterPro" id="IPR003609">
    <property type="entry name" value="Pan_app"/>
</dbReference>
<feature type="domain" description="Apple" evidence="25">
    <location>
        <begin position="329"/>
        <end position="410"/>
    </location>
</feature>
<keyword evidence="3 19" id="KW-0723">Serine/threonine-protein kinase</keyword>
<evidence type="ECO:0000313" key="27">
    <source>
        <dbReference type="RefSeq" id="XP_031395827.1"/>
    </source>
</evidence>
<evidence type="ECO:0000313" key="26">
    <source>
        <dbReference type="Proteomes" id="UP000515151"/>
    </source>
</evidence>
<dbReference type="AlphaFoldDB" id="A0A6P8DEZ6"/>
<dbReference type="SUPFAM" id="SSF56112">
    <property type="entry name" value="Protein kinase-like (PK-like)"/>
    <property type="match status" value="1"/>
</dbReference>
<dbReference type="SUPFAM" id="SSF51110">
    <property type="entry name" value="alpha-D-mannose-specific plant lectins"/>
    <property type="match status" value="1"/>
</dbReference>
<dbReference type="Gene3D" id="1.10.510.10">
    <property type="entry name" value="Transferase(Phosphotransferase) domain 1"/>
    <property type="match status" value="1"/>
</dbReference>
<dbReference type="InterPro" id="IPR000719">
    <property type="entry name" value="Prot_kinase_dom"/>
</dbReference>
<keyword evidence="4" id="KW-0597">Phosphoprotein</keyword>
<evidence type="ECO:0000256" key="5">
    <source>
        <dbReference type="ARBA" id="ARBA00022679"/>
    </source>
</evidence>
<dbReference type="OrthoDB" id="785331at2759"/>
<dbReference type="GO" id="GO:0005886">
    <property type="term" value="C:plasma membrane"/>
    <property type="evidence" value="ECO:0007669"/>
    <property type="project" value="UniProtKB-SubCell"/>
</dbReference>
<dbReference type="CDD" id="cd01098">
    <property type="entry name" value="PAN_AP_plant"/>
    <property type="match status" value="1"/>
</dbReference>
<evidence type="ECO:0000256" key="14">
    <source>
        <dbReference type="ARBA" id="ARBA00023157"/>
    </source>
</evidence>
<dbReference type="Pfam" id="PF00954">
    <property type="entry name" value="S_locus_glycop"/>
    <property type="match status" value="1"/>
</dbReference>
<evidence type="ECO:0000256" key="6">
    <source>
        <dbReference type="ARBA" id="ARBA00022692"/>
    </source>
</evidence>
<dbReference type="FunFam" id="1.10.510.10:FF:000060">
    <property type="entry name" value="G-type lectin S-receptor-like serine/threonine-protein kinase"/>
    <property type="match status" value="1"/>
</dbReference>
<evidence type="ECO:0000256" key="18">
    <source>
        <dbReference type="ARBA" id="ARBA00048679"/>
    </source>
</evidence>
<evidence type="ECO:0000259" key="23">
    <source>
        <dbReference type="PROSITE" id="PS50011"/>
    </source>
</evidence>
<dbReference type="InterPro" id="IPR001480">
    <property type="entry name" value="Bulb-type_lectin_dom"/>
</dbReference>
<dbReference type="Pfam" id="PF08276">
    <property type="entry name" value="PAN_2"/>
    <property type="match status" value="1"/>
</dbReference>
<comment type="similarity">
    <text evidence="19">Belongs to the protein kinase superfamily. Ser/Thr protein kinase family.</text>
</comment>
<evidence type="ECO:0000256" key="15">
    <source>
        <dbReference type="ARBA" id="ARBA00023170"/>
    </source>
</evidence>
<keyword evidence="2" id="KW-1003">Cell membrane</keyword>
<dbReference type="InterPro" id="IPR008271">
    <property type="entry name" value="Ser/Thr_kinase_AS"/>
</dbReference>
<organism evidence="26 27">
    <name type="scientific">Punica granatum</name>
    <name type="common">Pomegranate</name>
    <dbReference type="NCBI Taxonomy" id="22663"/>
    <lineage>
        <taxon>Eukaryota</taxon>
        <taxon>Viridiplantae</taxon>
        <taxon>Streptophyta</taxon>
        <taxon>Embryophyta</taxon>
        <taxon>Tracheophyta</taxon>
        <taxon>Spermatophyta</taxon>
        <taxon>Magnoliopsida</taxon>
        <taxon>eudicotyledons</taxon>
        <taxon>Gunneridae</taxon>
        <taxon>Pentapetalae</taxon>
        <taxon>rosids</taxon>
        <taxon>malvids</taxon>
        <taxon>Myrtales</taxon>
        <taxon>Lythraceae</taxon>
        <taxon>Punica</taxon>
    </lineage>
</organism>
<dbReference type="InterPro" id="IPR036426">
    <property type="entry name" value="Bulb-type_lectin_dom_sf"/>
</dbReference>
<dbReference type="CDD" id="cd00028">
    <property type="entry name" value="B_lectin"/>
    <property type="match status" value="1"/>
</dbReference>
<evidence type="ECO:0000256" key="19">
    <source>
        <dbReference type="PIRNR" id="PIRNR000641"/>
    </source>
</evidence>
<dbReference type="FunFam" id="3.30.200.20:FF:000195">
    <property type="entry name" value="G-type lectin S-receptor-like serine/threonine-protein kinase"/>
    <property type="match status" value="1"/>
</dbReference>
<dbReference type="GeneID" id="116207110"/>
<dbReference type="GO" id="GO:0030246">
    <property type="term" value="F:carbohydrate binding"/>
    <property type="evidence" value="ECO:0007669"/>
    <property type="project" value="UniProtKB-KW"/>
</dbReference>
<dbReference type="PROSITE" id="PS50011">
    <property type="entry name" value="PROTEIN_KINASE_DOM"/>
    <property type="match status" value="1"/>
</dbReference>
<proteinExistence type="inferred from homology"/>
<evidence type="ECO:0000256" key="17">
    <source>
        <dbReference type="ARBA" id="ARBA00047899"/>
    </source>
</evidence>
<evidence type="ECO:0000256" key="11">
    <source>
        <dbReference type="ARBA" id="ARBA00022840"/>
    </source>
</evidence>
<evidence type="ECO:0000256" key="2">
    <source>
        <dbReference type="ARBA" id="ARBA00022475"/>
    </source>
</evidence>
<evidence type="ECO:0000259" key="25">
    <source>
        <dbReference type="PROSITE" id="PS50948"/>
    </source>
</evidence>
<feature type="domain" description="Bulb-type lectin" evidence="24">
    <location>
        <begin position="25"/>
        <end position="141"/>
    </location>
</feature>
<dbReference type="Gene3D" id="2.90.10.10">
    <property type="entry name" value="Bulb-type lectin domain"/>
    <property type="match status" value="1"/>
</dbReference>
<evidence type="ECO:0000256" key="12">
    <source>
        <dbReference type="ARBA" id="ARBA00022989"/>
    </source>
</evidence>
<evidence type="ECO:0000256" key="9">
    <source>
        <dbReference type="ARBA" id="ARBA00022741"/>
    </source>
</evidence>
<dbReference type="PIRSF" id="PIRSF000641">
    <property type="entry name" value="SRK"/>
    <property type="match status" value="1"/>
</dbReference>
<evidence type="ECO:0000256" key="3">
    <source>
        <dbReference type="ARBA" id="ARBA00022527"/>
    </source>
</evidence>
<feature type="signal peptide" evidence="22">
    <location>
        <begin position="1"/>
        <end position="24"/>
    </location>
</feature>
<keyword evidence="14" id="KW-1015">Disulfide bond</keyword>
<comment type="catalytic activity">
    <reaction evidence="17 19">
        <text>L-threonyl-[protein] + ATP = O-phospho-L-threonyl-[protein] + ADP + H(+)</text>
        <dbReference type="Rhea" id="RHEA:46608"/>
        <dbReference type="Rhea" id="RHEA-COMP:11060"/>
        <dbReference type="Rhea" id="RHEA-COMP:11605"/>
        <dbReference type="ChEBI" id="CHEBI:15378"/>
        <dbReference type="ChEBI" id="CHEBI:30013"/>
        <dbReference type="ChEBI" id="CHEBI:30616"/>
        <dbReference type="ChEBI" id="CHEBI:61977"/>
        <dbReference type="ChEBI" id="CHEBI:456216"/>
        <dbReference type="EC" id="2.7.11.1"/>
    </reaction>
</comment>
<evidence type="ECO:0000256" key="7">
    <source>
        <dbReference type="ARBA" id="ARBA00022729"/>
    </source>
</evidence>
<dbReference type="Pfam" id="PF00069">
    <property type="entry name" value="Pkinase"/>
    <property type="match status" value="1"/>
</dbReference>
<dbReference type="SMART" id="SM00473">
    <property type="entry name" value="PAN_AP"/>
    <property type="match status" value="1"/>
</dbReference>
<dbReference type="PROSITE" id="PS50927">
    <property type="entry name" value="BULB_LECTIN"/>
    <property type="match status" value="1"/>
</dbReference>
<dbReference type="Proteomes" id="UP000515151">
    <property type="component" value="Chromosome 5"/>
</dbReference>
<dbReference type="GO" id="GO:0004674">
    <property type="term" value="F:protein serine/threonine kinase activity"/>
    <property type="evidence" value="ECO:0007669"/>
    <property type="project" value="UniProtKB-KW"/>
</dbReference>
<evidence type="ECO:0000256" key="20">
    <source>
        <dbReference type="PROSITE-ProRule" id="PRU10141"/>
    </source>
</evidence>
<reference evidence="26" key="1">
    <citation type="journal article" date="2020" name="Plant Biotechnol. J.">
        <title>The pomegranate (Punica granatum L.) draft genome dissects genetic divergence between soft- and hard-seeded cultivars.</title>
        <authorList>
            <person name="Luo X."/>
            <person name="Li H."/>
            <person name="Wu Z."/>
            <person name="Yao W."/>
            <person name="Zhao P."/>
            <person name="Cao D."/>
            <person name="Yu H."/>
            <person name="Li K."/>
            <person name="Poudel K."/>
            <person name="Zhao D."/>
            <person name="Zhang F."/>
            <person name="Xia X."/>
            <person name="Chen L."/>
            <person name="Wang Q."/>
            <person name="Jing D."/>
            <person name="Cao S."/>
        </authorList>
    </citation>
    <scope>NUCLEOTIDE SEQUENCE [LARGE SCALE GENOMIC DNA]</scope>
    <source>
        <strain evidence="26">cv. Tunisia</strain>
    </source>
</reference>
<evidence type="ECO:0000256" key="22">
    <source>
        <dbReference type="SAM" id="SignalP"/>
    </source>
</evidence>
<protein>
    <recommendedName>
        <fullName evidence="19">Receptor-like serine/threonine-protein kinase</fullName>
        <ecNumber evidence="19">2.7.11.1</ecNumber>
    </recommendedName>
</protein>